<sequence length="221" mass="25058">MKGYLKVLIISCCFLCFRGIDVLGVNNSIIKIHMNNNMNINEEKIFLENLDMNPGDEIENTLIIENNYDFAYSLYMSAKRITNEEEYDLLKVIDLEVSFGDEVIYKGPIINEKSEEKILLGVFEPNSSKTFKAVATLRDGIGDEYKDKYARVDWLFIAEGDEGNSITSSNQINLGNNIKNNNKTNLPRTGEVIRGIYFAVGFIAIGILLLSSKNDKKKFKN</sequence>
<organism evidence="2 3">
    <name type="scientific">Sarcina ventriculi</name>
    <name type="common">Clostridium ventriculi</name>
    <dbReference type="NCBI Taxonomy" id="1267"/>
    <lineage>
        <taxon>Bacteria</taxon>
        <taxon>Bacillati</taxon>
        <taxon>Bacillota</taxon>
        <taxon>Clostridia</taxon>
        <taxon>Eubacteriales</taxon>
        <taxon>Clostridiaceae</taxon>
        <taxon>Sarcina</taxon>
    </lineage>
</organism>
<name>A0ABM9UP46_SARVE</name>
<keyword evidence="3" id="KW-1185">Reference proteome</keyword>
<keyword evidence="1" id="KW-1133">Transmembrane helix</keyword>
<evidence type="ECO:0000256" key="1">
    <source>
        <dbReference type="SAM" id="Phobius"/>
    </source>
</evidence>
<gene>
    <name evidence="2" type="ORF">ERS852473_00982</name>
</gene>
<keyword evidence="1" id="KW-0472">Membrane</keyword>
<accession>A0ABM9UP46</accession>
<evidence type="ECO:0000313" key="2">
    <source>
        <dbReference type="EMBL" id="CUN74975.1"/>
    </source>
</evidence>
<feature type="transmembrane region" description="Helical" evidence="1">
    <location>
        <begin position="192"/>
        <end position="211"/>
    </location>
</feature>
<evidence type="ECO:0000313" key="3">
    <source>
        <dbReference type="Proteomes" id="UP000095488"/>
    </source>
</evidence>
<reference evidence="2 3" key="1">
    <citation type="submission" date="2015-09" db="EMBL/GenBank/DDBJ databases">
        <authorList>
            <consortium name="Pathogen Informatics"/>
        </authorList>
    </citation>
    <scope>NUCLEOTIDE SEQUENCE [LARGE SCALE GENOMIC DNA]</scope>
    <source>
        <strain evidence="2 3">2789STDY5834858</strain>
    </source>
</reference>
<dbReference type="EMBL" id="CYZR01000003">
    <property type="protein sequence ID" value="CUN74975.1"/>
    <property type="molecule type" value="Genomic_DNA"/>
</dbReference>
<evidence type="ECO:0008006" key="4">
    <source>
        <dbReference type="Google" id="ProtNLM"/>
    </source>
</evidence>
<dbReference type="Proteomes" id="UP000095488">
    <property type="component" value="Unassembled WGS sequence"/>
</dbReference>
<dbReference type="RefSeq" id="WP_055258231.1">
    <property type="nucleotide sequence ID" value="NZ_CABIXL010000003.1"/>
</dbReference>
<proteinExistence type="predicted"/>
<protein>
    <recommendedName>
        <fullName evidence="4">Gram-positive cocci surface proteins LPxTG domain-containing protein</fullName>
    </recommendedName>
</protein>
<keyword evidence="1" id="KW-0812">Transmembrane</keyword>
<comment type="caution">
    <text evidence="2">The sequence shown here is derived from an EMBL/GenBank/DDBJ whole genome shotgun (WGS) entry which is preliminary data.</text>
</comment>